<reference evidence="3" key="1">
    <citation type="submission" date="2023-11" db="EMBL/GenBank/DDBJ databases">
        <title>Genome Sequence of Bacillus pseudomycoides stain BUPM19.</title>
        <authorList>
            <person name="Farhat A."/>
        </authorList>
    </citation>
    <scope>NUCLEOTIDE SEQUENCE [LARGE SCALE GENOMIC DNA]</scope>
    <source>
        <strain evidence="3">BUPM19</strain>
    </source>
</reference>
<sequence length="104" mass="11831">MTRELSSMEKIMLAYGAIQDPNVGEKEIVEAVTKQPEVKTFGEMLQANNPRSNINAHLNVLNGYAKNVGENDPTLHKDARQIMRLEAEREALNRRVEAIHNKYK</sequence>
<evidence type="ECO:0000313" key="2">
    <source>
        <dbReference type="EMBL" id="MDZ5609485.1"/>
    </source>
</evidence>
<protein>
    <submittedName>
        <fullName evidence="2">Uncharacterized protein</fullName>
    </submittedName>
</protein>
<keyword evidence="1" id="KW-0175">Coiled coil</keyword>
<evidence type="ECO:0000313" key="3">
    <source>
        <dbReference type="Proteomes" id="UP001291930"/>
    </source>
</evidence>
<name>A0ABU5K1E9_9BACI</name>
<dbReference type="RefSeq" id="WP_207996375.1">
    <property type="nucleotide sequence ID" value="NZ_JAXOVW010000066.1"/>
</dbReference>
<dbReference type="EMBL" id="JAXOVW010000066">
    <property type="protein sequence ID" value="MDZ5609485.1"/>
    <property type="molecule type" value="Genomic_DNA"/>
</dbReference>
<feature type="coiled-coil region" evidence="1">
    <location>
        <begin position="75"/>
        <end position="102"/>
    </location>
</feature>
<comment type="caution">
    <text evidence="2">The sequence shown here is derived from an EMBL/GenBank/DDBJ whole genome shotgun (WGS) entry which is preliminary data.</text>
</comment>
<keyword evidence="3" id="KW-1185">Reference proteome</keyword>
<evidence type="ECO:0000256" key="1">
    <source>
        <dbReference type="SAM" id="Coils"/>
    </source>
</evidence>
<dbReference type="Proteomes" id="UP001291930">
    <property type="component" value="Unassembled WGS sequence"/>
</dbReference>
<accession>A0ABU5K1E9</accession>
<gene>
    <name evidence="2" type="ORF">U2I54_21060</name>
</gene>
<organism evidence="2 3">
    <name type="scientific">Bacillus bingmayongensis</name>
    <dbReference type="NCBI Taxonomy" id="1150157"/>
    <lineage>
        <taxon>Bacteria</taxon>
        <taxon>Bacillati</taxon>
        <taxon>Bacillota</taxon>
        <taxon>Bacilli</taxon>
        <taxon>Bacillales</taxon>
        <taxon>Bacillaceae</taxon>
        <taxon>Bacillus</taxon>
    </lineage>
</organism>
<proteinExistence type="predicted"/>